<name>A0A1J0R4F8_9TRYP</name>
<keyword evidence="3" id="KW-1003">Cell membrane</keyword>
<dbReference type="Pfam" id="PF10659">
    <property type="entry name" value="Trypan_glycop_C"/>
    <property type="match status" value="1"/>
</dbReference>
<evidence type="ECO:0000313" key="13">
    <source>
        <dbReference type="EMBL" id="APD72713.1"/>
    </source>
</evidence>
<proteinExistence type="predicted"/>
<dbReference type="EMBL" id="KX698757">
    <property type="protein sequence ID" value="APD72713.1"/>
    <property type="molecule type" value="Genomic_DNA"/>
</dbReference>
<dbReference type="InterPro" id="IPR025932">
    <property type="entry name" value="Trypano_VSG_B_N_dom"/>
</dbReference>
<dbReference type="GO" id="GO:0005886">
    <property type="term" value="C:plasma membrane"/>
    <property type="evidence" value="ECO:0007669"/>
    <property type="project" value="UniProtKB-SubCell"/>
</dbReference>
<evidence type="ECO:0000256" key="8">
    <source>
        <dbReference type="ARBA" id="ARBA00023288"/>
    </source>
</evidence>
<keyword evidence="6" id="KW-0472">Membrane</keyword>
<sequence length="494" mass="53338">MFKNRNVVVLLLILTTHNNFANAAAGDNEHLFLDICNLLELGKRAVSQLSTTNLGELAYNEIQKLNMSLSSQAWKKRFTPKKGSQAPSNGGEVAPVSQEKAHERDVDWKKAAAALAGDEGDKATLKLAGMEGASNLDNLQYLSTLQHLAERAAAIIEQLKTLHTGSASLTDTKIKEEIQTALYGKGAKSADQTTLALLKGGGNSGTDRKDICEQDTAAAKADTVMAYLFCLCAPHSGDSAGAEKVCTETQTTYNKANTDVTTAHTEAQQLANQCHGTDRTQPLKETEIDTVVVEFTSKLKAKNQKPYFGKYSATRCDGSSTNGICVMFKTTAKGEGKAVKQIPWVLTLHNAAEMIRQQVATNAKIDNLNQELQAIQTASYALKPQLEMYKQLQETTEKASTGQQLTEMQAGDCNNHKSNSTCPKNNCKWEPNASDKSKGTCKPKDGERQTNTAVGAGERDAGDTDKCGYAKTPDECAAVKFGMPKGKKAACKWI</sequence>
<feature type="signal peptide" evidence="10">
    <location>
        <begin position="1"/>
        <end position="23"/>
    </location>
</feature>
<evidence type="ECO:0000259" key="12">
    <source>
        <dbReference type="Pfam" id="PF13206"/>
    </source>
</evidence>
<evidence type="ECO:0000256" key="3">
    <source>
        <dbReference type="ARBA" id="ARBA00022475"/>
    </source>
</evidence>
<feature type="domain" description="Trypanosome variant surface glycoprotein C-terminal" evidence="11">
    <location>
        <begin position="413"/>
        <end position="493"/>
    </location>
</feature>
<evidence type="ECO:0000256" key="7">
    <source>
        <dbReference type="ARBA" id="ARBA00023180"/>
    </source>
</evidence>
<protein>
    <submittedName>
        <fullName evidence="13">Variant surface glycoprotein 1125.1061</fullName>
    </submittedName>
</protein>
<evidence type="ECO:0000256" key="10">
    <source>
        <dbReference type="SAM" id="SignalP"/>
    </source>
</evidence>
<dbReference type="VEuPathDB" id="TriTrypDB:Tb927.8.460"/>
<keyword evidence="5 10" id="KW-0732">Signal</keyword>
<organism evidence="13">
    <name type="scientific">Trypanosoma brucei</name>
    <dbReference type="NCBI Taxonomy" id="5691"/>
    <lineage>
        <taxon>Eukaryota</taxon>
        <taxon>Discoba</taxon>
        <taxon>Euglenozoa</taxon>
        <taxon>Kinetoplastea</taxon>
        <taxon>Metakinetoplastina</taxon>
        <taxon>Trypanosomatida</taxon>
        <taxon>Trypanosomatidae</taxon>
        <taxon>Trypanosoma</taxon>
    </lineage>
</organism>
<dbReference type="AlphaFoldDB" id="A0A1J0R4F8"/>
<dbReference type="GO" id="GO:0098552">
    <property type="term" value="C:side of membrane"/>
    <property type="evidence" value="ECO:0007669"/>
    <property type="project" value="UniProtKB-KW"/>
</dbReference>
<dbReference type="VEuPathDB" id="TriTrypDB:Tb1125.8.460"/>
<feature type="domain" description="Trypanosome variant surface glycoprotein B-type N-terminal" evidence="12">
    <location>
        <begin position="10"/>
        <end position="373"/>
    </location>
</feature>
<evidence type="ECO:0000256" key="9">
    <source>
        <dbReference type="SAM" id="MobiDB-lite"/>
    </source>
</evidence>
<keyword evidence="4" id="KW-0336">GPI-anchor</keyword>
<feature type="chain" id="PRO_5012339581" evidence="10">
    <location>
        <begin position="24"/>
        <end position="494"/>
    </location>
</feature>
<dbReference type="VEuPathDB" id="TriTrypDB:Tb427_000005900"/>
<reference evidence="13" key="1">
    <citation type="submission" date="2016-08" db="EMBL/GenBank/DDBJ databases">
        <title>VSG repertoire of Trypanosoma brucei EATRO 1125.</title>
        <authorList>
            <person name="Cross G.A."/>
        </authorList>
    </citation>
    <scope>NUCLEOTIDE SEQUENCE</scope>
    <source>
        <strain evidence="13">EATRO 1125</strain>
    </source>
</reference>
<feature type="compositionally biased region" description="Basic and acidic residues" evidence="9">
    <location>
        <begin position="433"/>
        <end position="448"/>
    </location>
</feature>
<comment type="function">
    <text evidence="1">VSG forms a coat on the surface of the parasite. The trypanosome evades the immune response of the host by expressing a series of antigenically distinct VSGs from an estimated 1000 VSG genes.</text>
</comment>
<evidence type="ECO:0000256" key="6">
    <source>
        <dbReference type="ARBA" id="ARBA00023136"/>
    </source>
</evidence>
<evidence type="ECO:0000256" key="4">
    <source>
        <dbReference type="ARBA" id="ARBA00022622"/>
    </source>
</evidence>
<feature type="region of interest" description="Disordered" evidence="9">
    <location>
        <begin position="76"/>
        <end position="102"/>
    </location>
</feature>
<evidence type="ECO:0000256" key="2">
    <source>
        <dbReference type="ARBA" id="ARBA00004609"/>
    </source>
</evidence>
<evidence type="ECO:0000256" key="5">
    <source>
        <dbReference type="ARBA" id="ARBA00022729"/>
    </source>
</evidence>
<keyword evidence="8" id="KW-0449">Lipoprotein</keyword>
<accession>A0A1J0R4F8</accession>
<evidence type="ECO:0000259" key="11">
    <source>
        <dbReference type="Pfam" id="PF10659"/>
    </source>
</evidence>
<dbReference type="Pfam" id="PF13206">
    <property type="entry name" value="VSG_B"/>
    <property type="match status" value="1"/>
</dbReference>
<feature type="region of interest" description="Disordered" evidence="9">
    <location>
        <begin position="433"/>
        <end position="464"/>
    </location>
</feature>
<dbReference type="InterPro" id="IPR019609">
    <property type="entry name" value="Variant_surf_glycoprt_trypan_C"/>
</dbReference>
<evidence type="ECO:0000256" key="1">
    <source>
        <dbReference type="ARBA" id="ARBA00002523"/>
    </source>
</evidence>
<keyword evidence="7" id="KW-0325">Glycoprotein</keyword>
<comment type="subcellular location">
    <subcellularLocation>
        <location evidence="2">Cell membrane</location>
        <topology evidence="2">Lipid-anchor</topology>
        <topology evidence="2">GPI-anchor</topology>
    </subcellularLocation>
</comment>